<dbReference type="InterPro" id="IPR050153">
    <property type="entry name" value="Metal_Ion_Import_ABC"/>
</dbReference>
<dbReference type="GO" id="GO:0005524">
    <property type="term" value="F:ATP binding"/>
    <property type="evidence" value="ECO:0007669"/>
    <property type="project" value="UniProtKB-KW"/>
</dbReference>
<dbReference type="Proteomes" id="UP000192746">
    <property type="component" value="Unassembled WGS sequence"/>
</dbReference>
<keyword evidence="1" id="KW-0813">Transport</keyword>
<dbReference type="AlphaFoldDB" id="A0A1Y1T072"/>
<keyword evidence="3 5" id="KW-0067">ATP-binding</keyword>
<dbReference type="PANTHER" id="PTHR42734">
    <property type="entry name" value="METAL TRANSPORT SYSTEM ATP-BINDING PROTEIN TM_0124-RELATED"/>
    <property type="match status" value="1"/>
</dbReference>
<comment type="caution">
    <text evidence="5">The sequence shown here is derived from an EMBL/GenBank/DDBJ whole genome shotgun (WGS) entry which is preliminary data.</text>
</comment>
<dbReference type="PROSITE" id="PS50893">
    <property type="entry name" value="ABC_TRANSPORTER_2"/>
    <property type="match status" value="1"/>
</dbReference>
<keyword evidence="2" id="KW-0547">Nucleotide-binding</keyword>
<accession>A0A1Y1T072</accession>
<organism evidence="5 6">
    <name type="scientific">Zunongwangia atlantica 22II14-10F7</name>
    <dbReference type="NCBI Taxonomy" id="1185767"/>
    <lineage>
        <taxon>Bacteria</taxon>
        <taxon>Pseudomonadati</taxon>
        <taxon>Bacteroidota</taxon>
        <taxon>Flavobacteriia</taxon>
        <taxon>Flavobacteriales</taxon>
        <taxon>Flavobacteriaceae</taxon>
        <taxon>Zunongwangia</taxon>
    </lineage>
</organism>
<evidence type="ECO:0000259" key="4">
    <source>
        <dbReference type="PROSITE" id="PS50893"/>
    </source>
</evidence>
<gene>
    <name evidence="5" type="ORF">IIF7_15500</name>
</gene>
<dbReference type="STRING" id="1185767.IIF7_15500"/>
<evidence type="ECO:0000256" key="3">
    <source>
        <dbReference type="ARBA" id="ARBA00022840"/>
    </source>
</evidence>
<dbReference type="InterPro" id="IPR027417">
    <property type="entry name" value="P-loop_NTPase"/>
</dbReference>
<name>A0A1Y1T072_9FLAO</name>
<dbReference type="RefSeq" id="WP_084842618.1">
    <property type="nucleotide sequence ID" value="NZ_ARYN01000015.1"/>
</dbReference>
<evidence type="ECO:0000256" key="2">
    <source>
        <dbReference type="ARBA" id="ARBA00022741"/>
    </source>
</evidence>
<sequence>MIFEIDNVELYFDDKPILKAAYVKAETGKVTGLLGRNGSGKSSLLKILFGTLKPKYKLLRIDKKPVLKRFYKTGRVAMLPQFPLLSPTILVEKAFKLYNIDFGDFSSIFSEMNSVKHQKIRDLSGGQQRIIEIYLVLKRNADIVLLDEPFAQLSPLMIEKFSEIIQQQKQQKAIIITDHRYEAILDVSDDIYLFQHKQTTLVHSAKELVQMGYLPG</sequence>
<protein>
    <submittedName>
        <fullName evidence="5">ABC transporter ATP-binding protein</fullName>
    </submittedName>
</protein>
<evidence type="ECO:0000256" key="1">
    <source>
        <dbReference type="ARBA" id="ARBA00022448"/>
    </source>
</evidence>
<dbReference type="OrthoDB" id="9801987at2"/>
<proteinExistence type="predicted"/>
<keyword evidence="6" id="KW-1185">Reference proteome</keyword>
<dbReference type="InterPro" id="IPR003593">
    <property type="entry name" value="AAA+_ATPase"/>
</dbReference>
<evidence type="ECO:0000313" key="6">
    <source>
        <dbReference type="Proteomes" id="UP000192746"/>
    </source>
</evidence>
<dbReference type="SMART" id="SM00382">
    <property type="entry name" value="AAA"/>
    <property type="match status" value="1"/>
</dbReference>
<dbReference type="Gene3D" id="3.40.50.300">
    <property type="entry name" value="P-loop containing nucleotide triphosphate hydrolases"/>
    <property type="match status" value="1"/>
</dbReference>
<dbReference type="SUPFAM" id="SSF52540">
    <property type="entry name" value="P-loop containing nucleoside triphosphate hydrolases"/>
    <property type="match status" value="1"/>
</dbReference>
<reference evidence="5 6" key="1">
    <citation type="submission" date="2013-04" db="EMBL/GenBank/DDBJ databases">
        <title>Zunongwangia sp. 22II14-10F7 Genome Sequencing.</title>
        <authorList>
            <person name="Lai Q."/>
            <person name="Shao Z."/>
        </authorList>
    </citation>
    <scope>NUCLEOTIDE SEQUENCE [LARGE SCALE GENOMIC DNA]</scope>
    <source>
        <strain evidence="5 6">22II14-10F7</strain>
    </source>
</reference>
<feature type="domain" description="ABC transporter" evidence="4">
    <location>
        <begin position="3"/>
        <end position="214"/>
    </location>
</feature>
<dbReference type="EMBL" id="ARYN01000015">
    <property type="protein sequence ID" value="ORL44401.1"/>
    <property type="molecule type" value="Genomic_DNA"/>
</dbReference>
<dbReference type="InterPro" id="IPR003439">
    <property type="entry name" value="ABC_transporter-like_ATP-bd"/>
</dbReference>
<dbReference type="GO" id="GO:0016887">
    <property type="term" value="F:ATP hydrolysis activity"/>
    <property type="evidence" value="ECO:0007669"/>
    <property type="project" value="InterPro"/>
</dbReference>
<dbReference type="Pfam" id="PF00005">
    <property type="entry name" value="ABC_tran"/>
    <property type="match status" value="1"/>
</dbReference>
<evidence type="ECO:0000313" key="5">
    <source>
        <dbReference type="EMBL" id="ORL44401.1"/>
    </source>
</evidence>